<evidence type="ECO:0000256" key="4">
    <source>
        <dbReference type="ARBA" id="ARBA00005884"/>
    </source>
</evidence>
<dbReference type="PROSITE" id="PS00518">
    <property type="entry name" value="ZF_RING_1"/>
    <property type="match status" value="1"/>
</dbReference>
<keyword evidence="11" id="KW-0862">Zinc</keyword>
<dbReference type="PROSITE" id="PS50089">
    <property type="entry name" value="ZF_RING_2"/>
    <property type="match status" value="1"/>
</dbReference>
<dbReference type="EC" id="2.3.2.31" evidence="5"/>
<sequence length="264" mass="29705">MIADIIDQVSSLWRTFVRFLTALLRRCKIVGCVTKLATTDDDDDAHHIIELSTATSDEERTSTETCSICLEDTAASNIHAVERCEHRFCVSCMKEHVKRKLLDGTLPCCPQQGCATQLTVGGSRGLMSPELRRIMAERVREGRIPAGKRVYCPEPKCSALMSMGEDQLGVEAAMMGREPYYSLGGDDAALLRKQCVRCGGAFCVRCRVPWHDGMSCIGDRLRRARLNDEKIQFEMFAQRRSWRQCARCTHVIELETGCYHMTCV</sequence>
<comment type="catalytic activity">
    <reaction evidence="1">
        <text>[E2 ubiquitin-conjugating enzyme]-S-ubiquitinyl-L-cysteine + [acceptor protein]-L-lysine = [E2 ubiquitin-conjugating enzyme]-L-cysteine + [acceptor protein]-N(6)-ubiquitinyl-L-lysine.</text>
        <dbReference type="EC" id="2.3.2.31"/>
    </reaction>
</comment>
<dbReference type="Gene3D" id="1.20.120.1750">
    <property type="match status" value="1"/>
</dbReference>
<evidence type="ECO:0000256" key="5">
    <source>
        <dbReference type="ARBA" id="ARBA00012251"/>
    </source>
</evidence>
<protein>
    <recommendedName>
        <fullName evidence="5">RBR-type E3 ubiquitin transferase</fullName>
        <ecNumber evidence="5">2.3.2.31</ecNumber>
    </recommendedName>
</protein>
<comment type="caution">
    <text evidence="15">The sequence shown here is derived from an EMBL/GenBank/DDBJ whole genome shotgun (WGS) entry which is preliminary data.</text>
</comment>
<dbReference type="EMBL" id="BQKI01000002">
    <property type="protein sequence ID" value="GJM88439.1"/>
    <property type="molecule type" value="Genomic_DNA"/>
</dbReference>
<keyword evidence="10" id="KW-0833">Ubl conjugation pathway</keyword>
<evidence type="ECO:0000256" key="3">
    <source>
        <dbReference type="ARBA" id="ARBA00003976"/>
    </source>
</evidence>
<evidence type="ECO:0000256" key="12">
    <source>
        <dbReference type="PROSITE-ProRule" id="PRU00175"/>
    </source>
</evidence>
<proteinExistence type="inferred from homology"/>
<keyword evidence="6" id="KW-0808">Transferase</keyword>
<evidence type="ECO:0000256" key="2">
    <source>
        <dbReference type="ARBA" id="ARBA00001947"/>
    </source>
</evidence>
<evidence type="ECO:0000256" key="11">
    <source>
        <dbReference type="ARBA" id="ARBA00022833"/>
    </source>
</evidence>
<evidence type="ECO:0000256" key="9">
    <source>
        <dbReference type="ARBA" id="ARBA00022771"/>
    </source>
</evidence>
<comment type="cofactor">
    <cofactor evidence="2">
        <name>Zn(2+)</name>
        <dbReference type="ChEBI" id="CHEBI:29105"/>
    </cofactor>
</comment>
<dbReference type="InterPro" id="IPR002867">
    <property type="entry name" value="IBR_dom"/>
</dbReference>
<keyword evidence="8" id="KW-0677">Repeat</keyword>
<dbReference type="Gene3D" id="3.30.40.10">
    <property type="entry name" value="Zinc/RING finger domain, C3HC4 (zinc finger)"/>
    <property type="match status" value="1"/>
</dbReference>
<comment type="function">
    <text evidence="3">Might act as an E3 ubiquitin-protein ligase, or as part of E3 complex, which accepts ubiquitin from specific E2 ubiquitin-conjugating enzymes and then transfers it to substrates.</text>
</comment>
<feature type="domain" description="RING-type" evidence="14">
    <location>
        <begin position="62"/>
        <end position="264"/>
    </location>
</feature>
<evidence type="ECO:0000313" key="15">
    <source>
        <dbReference type="EMBL" id="GJM88439.1"/>
    </source>
</evidence>
<evidence type="ECO:0000256" key="6">
    <source>
        <dbReference type="ARBA" id="ARBA00022679"/>
    </source>
</evidence>
<reference evidence="15" key="2">
    <citation type="submission" date="2021-12" db="EMBL/GenBank/DDBJ databases">
        <title>Resequencing data analysis of finger millet.</title>
        <authorList>
            <person name="Hatakeyama M."/>
            <person name="Aluri S."/>
            <person name="Balachadran M.T."/>
            <person name="Sivarajan S.R."/>
            <person name="Poveda L."/>
            <person name="Shimizu-Inatsugi R."/>
            <person name="Schlapbach R."/>
            <person name="Sreeman S.M."/>
            <person name="Shimizu K.K."/>
        </authorList>
    </citation>
    <scope>NUCLEOTIDE SEQUENCE</scope>
</reference>
<reference evidence="15" key="1">
    <citation type="journal article" date="2018" name="DNA Res.">
        <title>Multiple hybrid de novo genome assembly of finger millet, an orphan allotetraploid crop.</title>
        <authorList>
            <person name="Hatakeyama M."/>
            <person name="Aluri S."/>
            <person name="Balachadran M.T."/>
            <person name="Sivarajan S.R."/>
            <person name="Patrignani A."/>
            <person name="Gruter S."/>
            <person name="Poveda L."/>
            <person name="Shimizu-Inatsugi R."/>
            <person name="Baeten J."/>
            <person name="Francoijs K.J."/>
            <person name="Nataraja K.N."/>
            <person name="Reddy Y.A.N."/>
            <person name="Phadnis S."/>
            <person name="Ravikumar R.L."/>
            <person name="Schlapbach R."/>
            <person name="Sreeman S.M."/>
            <person name="Shimizu K.K."/>
        </authorList>
    </citation>
    <scope>NUCLEOTIDE SEQUENCE</scope>
</reference>
<dbReference type="GO" id="GO:0016567">
    <property type="term" value="P:protein ubiquitination"/>
    <property type="evidence" value="ECO:0007669"/>
    <property type="project" value="InterPro"/>
</dbReference>
<keyword evidence="9 12" id="KW-0863">Zinc-finger</keyword>
<dbReference type="InterPro" id="IPR017907">
    <property type="entry name" value="Znf_RING_CS"/>
</dbReference>
<evidence type="ECO:0000313" key="16">
    <source>
        <dbReference type="Proteomes" id="UP001054889"/>
    </source>
</evidence>
<evidence type="ECO:0000259" key="14">
    <source>
        <dbReference type="PROSITE" id="PS51873"/>
    </source>
</evidence>
<evidence type="ECO:0000256" key="8">
    <source>
        <dbReference type="ARBA" id="ARBA00022737"/>
    </source>
</evidence>
<dbReference type="InterPro" id="IPR001841">
    <property type="entry name" value="Znf_RING"/>
</dbReference>
<evidence type="ECO:0000256" key="7">
    <source>
        <dbReference type="ARBA" id="ARBA00022723"/>
    </source>
</evidence>
<dbReference type="InterPro" id="IPR013083">
    <property type="entry name" value="Znf_RING/FYVE/PHD"/>
</dbReference>
<evidence type="ECO:0000259" key="13">
    <source>
        <dbReference type="PROSITE" id="PS50089"/>
    </source>
</evidence>
<keyword evidence="7" id="KW-0479">Metal-binding</keyword>
<dbReference type="SMART" id="SM00647">
    <property type="entry name" value="IBR"/>
    <property type="match status" value="1"/>
</dbReference>
<evidence type="ECO:0000256" key="1">
    <source>
        <dbReference type="ARBA" id="ARBA00001798"/>
    </source>
</evidence>
<dbReference type="FunFam" id="3.30.40.10:FF:000230">
    <property type="entry name" value="RBR-type E3 ubiquitin transferase"/>
    <property type="match status" value="1"/>
</dbReference>
<evidence type="ECO:0000256" key="10">
    <source>
        <dbReference type="ARBA" id="ARBA00022786"/>
    </source>
</evidence>
<dbReference type="InterPro" id="IPR044066">
    <property type="entry name" value="TRIAD_supradom"/>
</dbReference>
<comment type="similarity">
    <text evidence="4">Belongs to the RBR family. Ariadne subfamily.</text>
</comment>
<dbReference type="PROSITE" id="PS51873">
    <property type="entry name" value="TRIAD"/>
    <property type="match status" value="1"/>
</dbReference>
<organism evidence="15 16">
    <name type="scientific">Eleusine coracana subsp. coracana</name>
    <dbReference type="NCBI Taxonomy" id="191504"/>
    <lineage>
        <taxon>Eukaryota</taxon>
        <taxon>Viridiplantae</taxon>
        <taxon>Streptophyta</taxon>
        <taxon>Embryophyta</taxon>
        <taxon>Tracheophyta</taxon>
        <taxon>Spermatophyta</taxon>
        <taxon>Magnoliopsida</taxon>
        <taxon>Liliopsida</taxon>
        <taxon>Poales</taxon>
        <taxon>Poaceae</taxon>
        <taxon>PACMAD clade</taxon>
        <taxon>Chloridoideae</taxon>
        <taxon>Cynodonteae</taxon>
        <taxon>Eleusininae</taxon>
        <taxon>Eleusine</taxon>
    </lineage>
</organism>
<dbReference type="SUPFAM" id="SSF57850">
    <property type="entry name" value="RING/U-box"/>
    <property type="match status" value="3"/>
</dbReference>
<name>A0AAV5BPU2_ELECO</name>
<dbReference type="AlphaFoldDB" id="A0AAV5BPU2"/>
<dbReference type="GO" id="GO:0008270">
    <property type="term" value="F:zinc ion binding"/>
    <property type="evidence" value="ECO:0007669"/>
    <property type="project" value="UniProtKB-KW"/>
</dbReference>
<dbReference type="PANTHER" id="PTHR11685">
    <property type="entry name" value="RBR FAMILY RING FINGER AND IBR DOMAIN-CONTAINING"/>
    <property type="match status" value="1"/>
</dbReference>
<gene>
    <name evidence="15" type="primary">ga04499</name>
    <name evidence="15" type="ORF">PR202_ga04499</name>
</gene>
<feature type="domain" description="RING-type" evidence="13">
    <location>
        <begin position="66"/>
        <end position="110"/>
    </location>
</feature>
<dbReference type="Pfam" id="PF01485">
    <property type="entry name" value="IBR"/>
    <property type="match status" value="1"/>
</dbReference>
<dbReference type="Proteomes" id="UP001054889">
    <property type="component" value="Unassembled WGS sequence"/>
</dbReference>
<accession>A0AAV5BPU2</accession>
<keyword evidence="16" id="KW-1185">Reference proteome</keyword>
<dbReference type="InterPro" id="IPR031127">
    <property type="entry name" value="E3_UB_ligase_RBR"/>
</dbReference>
<dbReference type="GO" id="GO:0061630">
    <property type="term" value="F:ubiquitin protein ligase activity"/>
    <property type="evidence" value="ECO:0007669"/>
    <property type="project" value="UniProtKB-EC"/>
</dbReference>